<keyword evidence="5" id="KW-0645">Protease</keyword>
<protein>
    <recommendedName>
        <fullName evidence="10">peptidoglycan glycosyltransferase</fullName>
        <ecNumber evidence="10">2.4.99.28</ecNumber>
    </recommendedName>
</protein>
<dbReference type="GO" id="GO:0009252">
    <property type="term" value="P:peptidoglycan biosynthetic process"/>
    <property type="evidence" value="ECO:0007669"/>
    <property type="project" value="InterPro"/>
</dbReference>
<accession>A0A848J7C6</accession>
<evidence type="ECO:0000256" key="5">
    <source>
        <dbReference type="ARBA" id="ARBA00022670"/>
    </source>
</evidence>
<comment type="caution">
    <text evidence="16">The sequence shown here is derived from an EMBL/GenBank/DDBJ whole genome shotgun (WGS) entry which is preliminary data.</text>
</comment>
<name>A0A848J7C6_9BACT</name>
<reference evidence="16 17" key="1">
    <citation type="submission" date="2020-04" db="EMBL/GenBank/DDBJ databases">
        <title>Flammeovirgaceae bacterium KN852 isolated from deep sea.</title>
        <authorList>
            <person name="Zhang D.-C."/>
        </authorList>
    </citation>
    <scope>NUCLEOTIDE SEQUENCE [LARGE SCALE GENOMIC DNA]</scope>
    <source>
        <strain evidence="16 17">KN852</strain>
    </source>
</reference>
<keyword evidence="4" id="KW-0121">Carboxypeptidase</keyword>
<dbReference type="GO" id="GO:0008658">
    <property type="term" value="F:penicillin binding"/>
    <property type="evidence" value="ECO:0007669"/>
    <property type="project" value="InterPro"/>
</dbReference>
<dbReference type="Gene3D" id="3.40.710.10">
    <property type="entry name" value="DD-peptidase/beta-lactamase superfamily"/>
    <property type="match status" value="1"/>
</dbReference>
<dbReference type="GO" id="GO:0008955">
    <property type="term" value="F:peptidoglycan glycosyltransferase activity"/>
    <property type="evidence" value="ECO:0007669"/>
    <property type="project" value="UniProtKB-EC"/>
</dbReference>
<keyword evidence="17" id="KW-1185">Reference proteome</keyword>
<dbReference type="Gene3D" id="1.10.3810.10">
    <property type="entry name" value="Biosynthetic peptidoglycan transglycosylase-like"/>
    <property type="match status" value="1"/>
</dbReference>
<dbReference type="PANTHER" id="PTHR32282:SF15">
    <property type="entry name" value="PENICILLIN-BINDING PROTEIN 1C"/>
    <property type="match status" value="1"/>
</dbReference>
<keyword evidence="9" id="KW-0511">Multifunctional enzyme</keyword>
<evidence type="ECO:0000256" key="10">
    <source>
        <dbReference type="ARBA" id="ARBA00044770"/>
    </source>
</evidence>
<comment type="pathway">
    <text evidence="1">Cell wall biogenesis; peptidoglycan biosynthesis.</text>
</comment>
<evidence type="ECO:0000256" key="8">
    <source>
        <dbReference type="ARBA" id="ARBA00022801"/>
    </source>
</evidence>
<dbReference type="PANTHER" id="PTHR32282">
    <property type="entry name" value="BINDING PROTEIN TRANSPEPTIDASE, PUTATIVE-RELATED"/>
    <property type="match status" value="1"/>
</dbReference>
<dbReference type="RefSeq" id="WP_169684764.1">
    <property type="nucleotide sequence ID" value="NZ_JABBNU010000012.1"/>
</dbReference>
<dbReference type="InterPro" id="IPR012338">
    <property type="entry name" value="Beta-lactam/transpept-like"/>
</dbReference>
<dbReference type="Proteomes" id="UP000559010">
    <property type="component" value="Unassembled WGS sequence"/>
</dbReference>
<feature type="domain" description="Penicillin-binding C-terminal" evidence="15">
    <location>
        <begin position="692"/>
        <end position="777"/>
    </location>
</feature>
<comment type="similarity">
    <text evidence="3">In the N-terminal section; belongs to the glycosyltransferase 51 family.</text>
</comment>
<dbReference type="GO" id="GO:0030288">
    <property type="term" value="C:outer membrane-bounded periplasmic space"/>
    <property type="evidence" value="ECO:0007669"/>
    <property type="project" value="TreeGrafter"/>
</dbReference>
<keyword evidence="7" id="KW-0808">Transferase</keyword>
<dbReference type="EC" id="2.4.99.28" evidence="10"/>
<feature type="domain" description="Penicillin-binding protein transpeptidase" evidence="13">
    <location>
        <begin position="301"/>
        <end position="444"/>
    </location>
</feature>
<evidence type="ECO:0000259" key="14">
    <source>
        <dbReference type="Pfam" id="PF00912"/>
    </source>
</evidence>
<dbReference type="InterPro" id="IPR001264">
    <property type="entry name" value="Glyco_trans_51"/>
</dbReference>
<dbReference type="InterPro" id="IPR001460">
    <property type="entry name" value="PCN-bd_Tpept"/>
</dbReference>
<comment type="catalytic activity">
    <reaction evidence="11">
        <text>[GlcNAc-(1-&gt;4)-Mur2Ac(oyl-L-Ala-gamma-D-Glu-L-Lys-D-Ala-D-Ala)](n)-di-trans,octa-cis-undecaprenyl diphosphate + beta-D-GlcNAc-(1-&gt;4)-Mur2Ac(oyl-L-Ala-gamma-D-Glu-L-Lys-D-Ala-D-Ala)-di-trans,octa-cis-undecaprenyl diphosphate = [GlcNAc-(1-&gt;4)-Mur2Ac(oyl-L-Ala-gamma-D-Glu-L-Lys-D-Ala-D-Ala)](n+1)-di-trans,octa-cis-undecaprenyl diphosphate + di-trans,octa-cis-undecaprenyl diphosphate + H(+)</text>
        <dbReference type="Rhea" id="RHEA:23708"/>
        <dbReference type="Rhea" id="RHEA-COMP:9602"/>
        <dbReference type="Rhea" id="RHEA-COMP:9603"/>
        <dbReference type="ChEBI" id="CHEBI:15378"/>
        <dbReference type="ChEBI" id="CHEBI:58405"/>
        <dbReference type="ChEBI" id="CHEBI:60033"/>
        <dbReference type="ChEBI" id="CHEBI:78435"/>
        <dbReference type="EC" id="2.4.99.28"/>
    </reaction>
</comment>
<dbReference type="InterPro" id="IPR023346">
    <property type="entry name" value="Lysozyme-like_dom_sf"/>
</dbReference>
<dbReference type="SUPFAM" id="SSF53955">
    <property type="entry name" value="Lysozyme-like"/>
    <property type="match status" value="1"/>
</dbReference>
<dbReference type="InterPro" id="IPR009647">
    <property type="entry name" value="PBP_C"/>
</dbReference>
<evidence type="ECO:0000313" key="17">
    <source>
        <dbReference type="Proteomes" id="UP000559010"/>
    </source>
</evidence>
<evidence type="ECO:0000259" key="13">
    <source>
        <dbReference type="Pfam" id="PF00905"/>
    </source>
</evidence>
<feature type="domain" description="Glycosyl transferase family 51" evidence="14">
    <location>
        <begin position="55"/>
        <end position="222"/>
    </location>
</feature>
<dbReference type="Pfam" id="PF00905">
    <property type="entry name" value="Transpeptidase"/>
    <property type="match status" value="1"/>
</dbReference>
<evidence type="ECO:0000313" key="16">
    <source>
        <dbReference type="EMBL" id="NMM50400.1"/>
    </source>
</evidence>
<evidence type="ECO:0000259" key="15">
    <source>
        <dbReference type="Pfam" id="PF06832"/>
    </source>
</evidence>
<evidence type="ECO:0000256" key="9">
    <source>
        <dbReference type="ARBA" id="ARBA00023268"/>
    </source>
</evidence>
<keyword evidence="6" id="KW-0328">Glycosyltransferase</keyword>
<evidence type="ECO:0000256" key="2">
    <source>
        <dbReference type="ARBA" id="ARBA00007090"/>
    </source>
</evidence>
<dbReference type="InterPro" id="IPR011815">
    <property type="entry name" value="PBP_1c"/>
</dbReference>
<gene>
    <name evidence="16" type="primary">pbpC</name>
    <name evidence="16" type="ORF">HH304_18465</name>
</gene>
<dbReference type="GO" id="GO:0006508">
    <property type="term" value="P:proteolysis"/>
    <property type="evidence" value="ECO:0007669"/>
    <property type="project" value="UniProtKB-KW"/>
</dbReference>
<keyword evidence="12" id="KW-1133">Transmembrane helix</keyword>
<keyword evidence="12" id="KW-0472">Membrane</keyword>
<evidence type="ECO:0000256" key="4">
    <source>
        <dbReference type="ARBA" id="ARBA00022645"/>
    </source>
</evidence>
<evidence type="ECO:0000256" key="11">
    <source>
        <dbReference type="ARBA" id="ARBA00049902"/>
    </source>
</evidence>
<evidence type="ECO:0000256" key="1">
    <source>
        <dbReference type="ARBA" id="ARBA00004752"/>
    </source>
</evidence>
<evidence type="ECO:0000256" key="3">
    <source>
        <dbReference type="ARBA" id="ARBA00007739"/>
    </source>
</evidence>
<evidence type="ECO:0000256" key="12">
    <source>
        <dbReference type="SAM" id="Phobius"/>
    </source>
</evidence>
<dbReference type="Pfam" id="PF06832">
    <property type="entry name" value="BiPBP_C"/>
    <property type="match status" value="1"/>
</dbReference>
<keyword evidence="12" id="KW-0812">Transmembrane</keyword>
<evidence type="ECO:0000256" key="7">
    <source>
        <dbReference type="ARBA" id="ARBA00022679"/>
    </source>
</evidence>
<dbReference type="InterPro" id="IPR036950">
    <property type="entry name" value="PBP_transglycosylase"/>
</dbReference>
<sequence length="784" mass="87951">MNKTKKIFIRTSGICLVVLIFLIIVIPLPKPLFQSPHSTTLYSKNGKLLNVSIADDEQWRFPESDSIPEKYKKSLMLFEDEYFYNHPGVNPVSIFRAIRQNITAGRTVSGGSTISMQVVRMAYGNQSRTKFQKLKEILAAFKLELFYSKEEILKSYADNAPFGGNIVGISAASYKYFGRPPHQLSWAEAATLAILPNDPSSIFPGKNQPLLLKKRNTLLEKLAERKLISEEELYFAKEESLPSGTVTLPNHASHLLTRSKKEGNNGTKVNTTLDERIQIKSEEILNEYSNRLSQNQIHNAAAIIINIEDGSTIAYIGNSNKKGDHGQHVDIVTSKRSPGSLLKPFLYALSVDKSLISPYQLLPDIPVFYNGFAPKNFDKKYRGAVYANDALASSLNVPFVHLLQDYGYEQFHIDLKKIGFKSFNKPADHYGLSIILGGAETTLWELSAAYAGMKRAMDNYLDRPLNKGYSAADYHPNFYLQKSSKESEPELDNRGILNPSSVWFTLDAMQMLNRPDSESGWERFASSQKIAWKTGTSYGFKDAWAIGLTDNHLVGVWIGNADGEGRPGLTGVSAAAPLMFKLFDVIGGQLNLIDPFGQEKIICVESGMPASKICTNTTTIALPGSIKETAQCTYHKLVHLDKVKERRVNSSCYSVSEIQNVPFFILPPVQAYYFKQFNPGYRSLPSFSEDCEQNQQKTFFDLIYPNNYVKVHIPKEQAGNKGQTIFEAAHENSNTKIYWHIDSEYLGYTIRDHKMGISATPGKHLLTVIDENGNQIKQLFEVIE</sequence>
<proteinExistence type="inferred from homology"/>
<dbReference type="EMBL" id="JABBNU010000012">
    <property type="protein sequence ID" value="NMM50400.1"/>
    <property type="molecule type" value="Genomic_DNA"/>
</dbReference>
<evidence type="ECO:0000256" key="6">
    <source>
        <dbReference type="ARBA" id="ARBA00022676"/>
    </source>
</evidence>
<dbReference type="NCBIfam" id="TIGR02073">
    <property type="entry name" value="PBP_1c"/>
    <property type="match status" value="1"/>
</dbReference>
<dbReference type="SUPFAM" id="SSF56601">
    <property type="entry name" value="beta-lactamase/transpeptidase-like"/>
    <property type="match status" value="1"/>
</dbReference>
<comment type="similarity">
    <text evidence="2">In the C-terminal section; belongs to the transpeptidase family.</text>
</comment>
<dbReference type="Pfam" id="PF00912">
    <property type="entry name" value="Transgly"/>
    <property type="match status" value="1"/>
</dbReference>
<keyword evidence="8" id="KW-0378">Hydrolase</keyword>
<dbReference type="InterPro" id="IPR050396">
    <property type="entry name" value="Glycosyltr_51/Transpeptidase"/>
</dbReference>
<organism evidence="16 17">
    <name type="scientific">Marinigracilibium pacificum</name>
    <dbReference type="NCBI Taxonomy" id="2729599"/>
    <lineage>
        <taxon>Bacteria</taxon>
        <taxon>Pseudomonadati</taxon>
        <taxon>Bacteroidota</taxon>
        <taxon>Cytophagia</taxon>
        <taxon>Cytophagales</taxon>
        <taxon>Flammeovirgaceae</taxon>
        <taxon>Marinigracilibium</taxon>
    </lineage>
</organism>
<feature type="transmembrane region" description="Helical" evidence="12">
    <location>
        <begin position="7"/>
        <end position="28"/>
    </location>
</feature>
<dbReference type="GO" id="GO:0004180">
    <property type="term" value="F:carboxypeptidase activity"/>
    <property type="evidence" value="ECO:0007669"/>
    <property type="project" value="UniProtKB-KW"/>
</dbReference>
<dbReference type="AlphaFoldDB" id="A0A848J7C6"/>